<gene>
    <name evidence="2" type="ORF">CLV42_11013</name>
</gene>
<keyword evidence="1" id="KW-1133">Transmembrane helix</keyword>
<protein>
    <submittedName>
        <fullName evidence="2">Uncharacterized protein</fullName>
    </submittedName>
</protein>
<evidence type="ECO:0000313" key="2">
    <source>
        <dbReference type="EMBL" id="PSL26860.1"/>
    </source>
</evidence>
<evidence type="ECO:0000313" key="3">
    <source>
        <dbReference type="Proteomes" id="UP000240978"/>
    </source>
</evidence>
<accession>A0A2P8FYR2</accession>
<dbReference type="EMBL" id="PYGK01000010">
    <property type="protein sequence ID" value="PSL26860.1"/>
    <property type="molecule type" value="Genomic_DNA"/>
</dbReference>
<keyword evidence="3" id="KW-1185">Reference proteome</keyword>
<comment type="caution">
    <text evidence="2">The sequence shown here is derived from an EMBL/GenBank/DDBJ whole genome shotgun (WGS) entry which is preliminary data.</text>
</comment>
<evidence type="ECO:0000256" key="1">
    <source>
        <dbReference type="SAM" id="Phobius"/>
    </source>
</evidence>
<organism evidence="2 3">
    <name type="scientific">Chitinophaga ginsengisoli</name>
    <dbReference type="NCBI Taxonomy" id="363837"/>
    <lineage>
        <taxon>Bacteria</taxon>
        <taxon>Pseudomonadati</taxon>
        <taxon>Bacteroidota</taxon>
        <taxon>Chitinophagia</taxon>
        <taxon>Chitinophagales</taxon>
        <taxon>Chitinophagaceae</taxon>
        <taxon>Chitinophaga</taxon>
    </lineage>
</organism>
<keyword evidence="1" id="KW-0472">Membrane</keyword>
<reference evidence="2 3" key="1">
    <citation type="submission" date="2018-03" db="EMBL/GenBank/DDBJ databases">
        <title>Genomic Encyclopedia of Archaeal and Bacterial Type Strains, Phase II (KMG-II): from individual species to whole genera.</title>
        <authorList>
            <person name="Goeker M."/>
        </authorList>
    </citation>
    <scope>NUCLEOTIDE SEQUENCE [LARGE SCALE GENOMIC DNA]</scope>
    <source>
        <strain evidence="2 3">DSM 18107</strain>
    </source>
</reference>
<feature type="transmembrane region" description="Helical" evidence="1">
    <location>
        <begin position="42"/>
        <end position="64"/>
    </location>
</feature>
<proteinExistence type="predicted"/>
<keyword evidence="1" id="KW-0812">Transmembrane</keyword>
<sequence length="82" mass="9738">MQYLRSLNELYFFKYISLNRAGCSFFIEKLKNLTFLSTKCNFLVKINLILAYVTTTLFFCVKLFTACNRYASPHWKTFLVLI</sequence>
<name>A0A2P8FYR2_9BACT</name>
<dbReference type="AlphaFoldDB" id="A0A2P8FYR2"/>
<dbReference type="Proteomes" id="UP000240978">
    <property type="component" value="Unassembled WGS sequence"/>
</dbReference>